<reference evidence="3" key="2">
    <citation type="submission" date="2016-03" db="EMBL/GenBank/DDBJ databases">
        <authorList>
            <person name="Seldin L."/>
        </authorList>
    </citation>
    <scope>NUCLEOTIDE SEQUENCE [LARGE SCALE GENOMIC DNA]</scope>
    <source>
        <strain evidence="3">PP9</strain>
    </source>
</reference>
<dbReference type="RefSeq" id="WP_066784021.1">
    <property type="nucleotide sequence ID" value="NZ_CP014806.1"/>
</dbReference>
<keyword evidence="3" id="KW-1185">Reference proteome</keyword>
<evidence type="ECO:0000313" key="3">
    <source>
        <dbReference type="Proteomes" id="UP000076021"/>
    </source>
</evidence>
<name>A0A143H8Y0_9BACL</name>
<accession>A0A143H8Y0</accession>
<organism evidence="2 3">
    <name type="scientific">Rummeliibacillus stabekisii</name>
    <dbReference type="NCBI Taxonomy" id="241244"/>
    <lineage>
        <taxon>Bacteria</taxon>
        <taxon>Bacillati</taxon>
        <taxon>Bacillota</taxon>
        <taxon>Bacilli</taxon>
        <taxon>Bacillales</taxon>
        <taxon>Caryophanaceae</taxon>
        <taxon>Rummeliibacillus</taxon>
    </lineage>
</organism>
<sequence>MNIEKVKLMYDKINVDNNLIAIVACVFWAIVLVAILVEFVKTKKTAATIVGNAISIVIVMAILITLTMNIVQSRDAITEPEWKVNYLKPYLQTKPVTNIELDHIEQVLNKPNHLTNSVFVQEKNVKNYFKLTFKNKKSIYISAKVKTSKTNQSYMTFKKISANISQKYNQDTFFDPIIYVQKGYIPVHE</sequence>
<proteinExistence type="predicted"/>
<dbReference type="KEGG" id="rst:ATY39_00195"/>
<protein>
    <submittedName>
        <fullName evidence="2">Uncharacterized protein</fullName>
    </submittedName>
</protein>
<evidence type="ECO:0000313" key="2">
    <source>
        <dbReference type="EMBL" id="AMW97966.1"/>
    </source>
</evidence>
<keyword evidence="1" id="KW-1133">Transmembrane helix</keyword>
<dbReference type="STRING" id="241244.ATY39_00195"/>
<keyword evidence="1" id="KW-0472">Membrane</keyword>
<dbReference type="EMBL" id="CP014806">
    <property type="protein sequence ID" value="AMW97966.1"/>
    <property type="molecule type" value="Genomic_DNA"/>
</dbReference>
<gene>
    <name evidence="2" type="ORF">ATY39_00195</name>
</gene>
<reference evidence="2 3" key="1">
    <citation type="journal article" date="2016" name="Genome Announc.">
        <title>Whole-Genome Sequence of Rummeliibacillus stabekisii Strain PP9 Isolated from Antarctic Soil.</title>
        <authorList>
            <person name="da Mota F.F."/>
            <person name="Vollu R.E."/>
            <person name="Jurelevicius D."/>
            <person name="Seldin L."/>
        </authorList>
    </citation>
    <scope>NUCLEOTIDE SEQUENCE [LARGE SCALE GENOMIC DNA]</scope>
    <source>
        <strain evidence="2 3">PP9</strain>
    </source>
</reference>
<feature type="transmembrane region" description="Helical" evidence="1">
    <location>
        <begin position="49"/>
        <end position="71"/>
    </location>
</feature>
<dbReference type="AlphaFoldDB" id="A0A143H8Y0"/>
<keyword evidence="1" id="KW-0812">Transmembrane</keyword>
<dbReference type="Proteomes" id="UP000076021">
    <property type="component" value="Chromosome"/>
</dbReference>
<evidence type="ECO:0000256" key="1">
    <source>
        <dbReference type="SAM" id="Phobius"/>
    </source>
</evidence>
<feature type="transmembrane region" description="Helical" evidence="1">
    <location>
        <begin position="20"/>
        <end position="37"/>
    </location>
</feature>